<dbReference type="EMBL" id="CP031222">
    <property type="protein sequence ID" value="AXI03563.1"/>
    <property type="molecule type" value="Genomic_DNA"/>
</dbReference>
<dbReference type="Pfam" id="PF00583">
    <property type="entry name" value="Acetyltransf_1"/>
    <property type="match status" value="1"/>
</dbReference>
<proteinExistence type="predicted"/>
<evidence type="ECO:0000313" key="5">
    <source>
        <dbReference type="Proteomes" id="UP000253940"/>
    </source>
</evidence>
<keyword evidence="2" id="KW-0012">Acyltransferase</keyword>
<dbReference type="RefSeq" id="WP_114899671.1">
    <property type="nucleotide sequence ID" value="NZ_CP031222.1"/>
</dbReference>
<evidence type="ECO:0000259" key="3">
    <source>
        <dbReference type="PROSITE" id="PS51186"/>
    </source>
</evidence>
<evidence type="ECO:0000256" key="1">
    <source>
        <dbReference type="ARBA" id="ARBA00022679"/>
    </source>
</evidence>
<dbReference type="OrthoDB" id="9813917at2"/>
<dbReference type="Gene3D" id="3.40.630.30">
    <property type="match status" value="1"/>
</dbReference>
<protein>
    <submittedName>
        <fullName evidence="4">GNAT family N-acetyltransferase</fullName>
    </submittedName>
</protein>
<reference evidence="4 5" key="1">
    <citation type="submission" date="2018-07" db="EMBL/GenBank/DDBJ databases">
        <title>Genome sequencing of Moraxellaceae gen. HYN0046.</title>
        <authorList>
            <person name="Kim M."/>
            <person name="Yi H."/>
        </authorList>
    </citation>
    <scope>NUCLEOTIDE SEQUENCE [LARGE SCALE GENOMIC DNA]</scope>
    <source>
        <strain evidence="4 5">HYN0046</strain>
    </source>
</reference>
<accession>A0A345P8F4</accession>
<dbReference type="CDD" id="cd04301">
    <property type="entry name" value="NAT_SF"/>
    <property type="match status" value="1"/>
</dbReference>
<dbReference type="InterPro" id="IPR016181">
    <property type="entry name" value="Acyl_CoA_acyltransferase"/>
</dbReference>
<dbReference type="Proteomes" id="UP000253940">
    <property type="component" value="Chromosome"/>
</dbReference>
<evidence type="ECO:0000256" key="2">
    <source>
        <dbReference type="ARBA" id="ARBA00023315"/>
    </source>
</evidence>
<dbReference type="InterPro" id="IPR050832">
    <property type="entry name" value="Bact_Acetyltransf"/>
</dbReference>
<keyword evidence="5" id="KW-1185">Reference proteome</keyword>
<keyword evidence="1 4" id="KW-0808">Transferase</keyword>
<dbReference type="PROSITE" id="PS51186">
    <property type="entry name" value="GNAT"/>
    <property type="match status" value="1"/>
</dbReference>
<name>A0A345P8F4_9GAMM</name>
<organism evidence="4 5">
    <name type="scientific">Aquirhabdus parva</name>
    <dbReference type="NCBI Taxonomy" id="2283318"/>
    <lineage>
        <taxon>Bacteria</taxon>
        <taxon>Pseudomonadati</taxon>
        <taxon>Pseudomonadota</taxon>
        <taxon>Gammaproteobacteria</taxon>
        <taxon>Moraxellales</taxon>
        <taxon>Moraxellaceae</taxon>
        <taxon>Aquirhabdus</taxon>
    </lineage>
</organism>
<dbReference type="AlphaFoldDB" id="A0A345P8F4"/>
<gene>
    <name evidence="4" type="ORF">HYN46_12385</name>
</gene>
<dbReference type="KEGG" id="mbah:HYN46_12385"/>
<sequence length="161" mass="18038">MIIKRLDPDADEAQMIITQSDAYMASLYPSESNHLASTHALKQSNVLFLGAYVLNPAQEEKLAGCGAVRIRMDDGHYGEIKRLFVFEEYRGLGISKEIMCALESSLIDQEIWIARLETGVKQPEAIALYQKIGYIERGPFASYLPDPLSLFMEKTLSPHAL</sequence>
<dbReference type="GO" id="GO:0016747">
    <property type="term" value="F:acyltransferase activity, transferring groups other than amino-acyl groups"/>
    <property type="evidence" value="ECO:0007669"/>
    <property type="project" value="InterPro"/>
</dbReference>
<evidence type="ECO:0000313" key="4">
    <source>
        <dbReference type="EMBL" id="AXI03563.1"/>
    </source>
</evidence>
<dbReference type="PANTHER" id="PTHR43877">
    <property type="entry name" value="AMINOALKYLPHOSPHONATE N-ACETYLTRANSFERASE-RELATED-RELATED"/>
    <property type="match status" value="1"/>
</dbReference>
<dbReference type="PANTHER" id="PTHR43877:SF2">
    <property type="entry name" value="AMINOALKYLPHOSPHONATE N-ACETYLTRANSFERASE-RELATED"/>
    <property type="match status" value="1"/>
</dbReference>
<dbReference type="InterPro" id="IPR000182">
    <property type="entry name" value="GNAT_dom"/>
</dbReference>
<feature type="domain" description="N-acetyltransferase" evidence="3">
    <location>
        <begin position="1"/>
        <end position="157"/>
    </location>
</feature>
<dbReference type="SUPFAM" id="SSF55729">
    <property type="entry name" value="Acyl-CoA N-acyltransferases (Nat)"/>
    <property type="match status" value="1"/>
</dbReference>